<dbReference type="AlphaFoldDB" id="A0A6C0HNA4"/>
<name>A0A6C0HNA4_9ZZZZ</name>
<accession>A0A6C0HNA4</accession>
<organism evidence="2">
    <name type="scientific">viral metagenome</name>
    <dbReference type="NCBI Taxonomy" id="1070528"/>
    <lineage>
        <taxon>unclassified sequences</taxon>
        <taxon>metagenomes</taxon>
        <taxon>organismal metagenomes</taxon>
    </lineage>
</organism>
<feature type="transmembrane region" description="Helical" evidence="1">
    <location>
        <begin position="32"/>
        <end position="50"/>
    </location>
</feature>
<dbReference type="EMBL" id="MN739993">
    <property type="protein sequence ID" value="QHT81867.1"/>
    <property type="molecule type" value="Genomic_DNA"/>
</dbReference>
<protein>
    <submittedName>
        <fullName evidence="2">Uncharacterized protein</fullName>
    </submittedName>
</protein>
<proteinExistence type="predicted"/>
<feature type="transmembrane region" description="Helical" evidence="1">
    <location>
        <begin position="56"/>
        <end position="75"/>
    </location>
</feature>
<keyword evidence="1" id="KW-1133">Transmembrane helix</keyword>
<keyword evidence="1" id="KW-0472">Membrane</keyword>
<sequence>MEEDDFCFLMGVLCMTSLNHWRDYVDRGIRQTIDIAWVYLCIVYVMYYMLQYGSDFQQHLALSVLLCIILFYKAYYLFPKQWIFFHMSIHLYASFFIPVALLLG</sequence>
<reference evidence="2" key="1">
    <citation type="journal article" date="2020" name="Nature">
        <title>Giant virus diversity and host interactions through global metagenomics.</title>
        <authorList>
            <person name="Schulz F."/>
            <person name="Roux S."/>
            <person name="Paez-Espino D."/>
            <person name="Jungbluth S."/>
            <person name="Walsh D.A."/>
            <person name="Denef V.J."/>
            <person name="McMahon K.D."/>
            <person name="Konstantinidis K.T."/>
            <person name="Eloe-Fadrosh E.A."/>
            <person name="Kyrpides N.C."/>
            <person name="Woyke T."/>
        </authorList>
    </citation>
    <scope>NUCLEOTIDE SEQUENCE</scope>
    <source>
        <strain evidence="2">GVMAG-M-3300023184-160</strain>
    </source>
</reference>
<feature type="transmembrane region" description="Helical" evidence="1">
    <location>
        <begin position="82"/>
        <end position="103"/>
    </location>
</feature>
<evidence type="ECO:0000256" key="1">
    <source>
        <dbReference type="SAM" id="Phobius"/>
    </source>
</evidence>
<evidence type="ECO:0000313" key="2">
    <source>
        <dbReference type="EMBL" id="QHT81867.1"/>
    </source>
</evidence>
<keyword evidence="1" id="KW-0812">Transmembrane</keyword>